<dbReference type="AlphaFoldDB" id="A0A1Y0LDN0"/>
<dbReference type="PROSITE" id="PS51257">
    <property type="entry name" value="PROKAR_LIPOPROTEIN"/>
    <property type="match status" value="1"/>
</dbReference>
<reference evidence="10 11" key="1">
    <citation type="submission" date="2016-05" db="EMBL/GenBank/DDBJ databases">
        <title>Complete genome sequence of two 2,5-diketo-D-glunonic acid producing strain Tatumella citrea.</title>
        <authorList>
            <person name="Duan C."/>
            <person name="Yang J."/>
            <person name="Yang S."/>
        </authorList>
    </citation>
    <scope>NUCLEOTIDE SEQUENCE [LARGE SCALE GENOMIC DNA]</scope>
    <source>
        <strain evidence="9 10">ATCC 39140</strain>
        <strain evidence="8 11">DSM 13699</strain>
    </source>
</reference>
<dbReference type="Proteomes" id="UP000195729">
    <property type="component" value="Chromosome"/>
</dbReference>
<dbReference type="PANTHER" id="PTHR43124">
    <property type="entry name" value="PURINE EFFLUX PUMP PBUE"/>
    <property type="match status" value="1"/>
</dbReference>
<evidence type="ECO:0000256" key="5">
    <source>
        <dbReference type="ARBA" id="ARBA00023136"/>
    </source>
</evidence>
<dbReference type="InterPro" id="IPR011701">
    <property type="entry name" value="MFS"/>
</dbReference>
<feature type="transmembrane region" description="Helical" evidence="6">
    <location>
        <begin position="79"/>
        <end position="99"/>
    </location>
</feature>
<dbReference type="PANTHER" id="PTHR43124:SF3">
    <property type="entry name" value="CHLORAMPHENICOL EFFLUX PUMP RV0191"/>
    <property type="match status" value="1"/>
</dbReference>
<feature type="transmembrane region" description="Helical" evidence="6">
    <location>
        <begin position="208"/>
        <end position="230"/>
    </location>
</feature>
<keyword evidence="2" id="KW-1003">Cell membrane</keyword>
<evidence type="ECO:0000313" key="10">
    <source>
        <dbReference type="Proteomes" id="UP000195729"/>
    </source>
</evidence>
<dbReference type="SUPFAM" id="SSF103473">
    <property type="entry name" value="MFS general substrate transporter"/>
    <property type="match status" value="1"/>
</dbReference>
<dbReference type="InterPro" id="IPR020846">
    <property type="entry name" value="MFS_dom"/>
</dbReference>
<dbReference type="EMBL" id="CP015581">
    <property type="protein sequence ID" value="ARV00219.1"/>
    <property type="molecule type" value="Genomic_DNA"/>
</dbReference>
<feature type="transmembrane region" description="Helical" evidence="6">
    <location>
        <begin position="295"/>
        <end position="317"/>
    </location>
</feature>
<dbReference type="Gene3D" id="1.20.1250.20">
    <property type="entry name" value="MFS general substrate transporter like domains"/>
    <property type="match status" value="1"/>
</dbReference>
<feature type="transmembrane region" description="Helical" evidence="6">
    <location>
        <begin position="164"/>
        <end position="181"/>
    </location>
</feature>
<dbReference type="PROSITE" id="PS50850">
    <property type="entry name" value="MFS"/>
    <property type="match status" value="1"/>
</dbReference>
<feature type="transmembrane region" description="Helical" evidence="6">
    <location>
        <begin position="12"/>
        <end position="32"/>
    </location>
</feature>
<feature type="transmembrane region" description="Helical" evidence="6">
    <location>
        <begin position="139"/>
        <end position="158"/>
    </location>
</feature>
<feature type="transmembrane region" description="Helical" evidence="6">
    <location>
        <begin position="269"/>
        <end position="289"/>
    </location>
</feature>
<comment type="subcellular location">
    <subcellularLocation>
        <location evidence="1">Cell membrane</location>
        <topology evidence="1">Multi-pass membrane protein</topology>
    </subcellularLocation>
</comment>
<feature type="transmembrane region" description="Helical" evidence="6">
    <location>
        <begin position="44"/>
        <end position="67"/>
    </location>
</feature>
<name>A0A1Y0LDN0_TATCI</name>
<evidence type="ECO:0000256" key="1">
    <source>
        <dbReference type="ARBA" id="ARBA00004651"/>
    </source>
</evidence>
<keyword evidence="4 6" id="KW-1133">Transmembrane helix</keyword>
<feature type="domain" description="Major facilitator superfamily (MFS) profile" evidence="7">
    <location>
        <begin position="4"/>
        <end position="379"/>
    </location>
</feature>
<evidence type="ECO:0000313" key="9">
    <source>
        <dbReference type="EMBL" id="ARV00219.1"/>
    </source>
</evidence>
<feature type="transmembrane region" description="Helical" evidence="6">
    <location>
        <begin position="329"/>
        <end position="349"/>
    </location>
</feature>
<accession>A0A1Y0LDN0</accession>
<feature type="transmembrane region" description="Helical" evidence="6">
    <location>
        <begin position="242"/>
        <end position="262"/>
    </location>
</feature>
<gene>
    <name evidence="8" type="ORF">A7K98_12580</name>
    <name evidence="9" type="ORF">A7K99_12570</name>
</gene>
<keyword evidence="10" id="KW-1185">Reference proteome</keyword>
<evidence type="ECO:0000313" key="8">
    <source>
        <dbReference type="EMBL" id="ARU96182.1"/>
    </source>
</evidence>
<dbReference type="InterPro" id="IPR036259">
    <property type="entry name" value="MFS_trans_sf"/>
</dbReference>
<dbReference type="GO" id="GO:0005886">
    <property type="term" value="C:plasma membrane"/>
    <property type="evidence" value="ECO:0007669"/>
    <property type="project" value="UniProtKB-SubCell"/>
</dbReference>
<evidence type="ECO:0000256" key="2">
    <source>
        <dbReference type="ARBA" id="ARBA00022475"/>
    </source>
</evidence>
<dbReference type="Proteomes" id="UP000195814">
    <property type="component" value="Chromosome"/>
</dbReference>
<dbReference type="InterPro" id="IPR050189">
    <property type="entry name" value="MFS_Efflux_Transporters"/>
</dbReference>
<dbReference type="Pfam" id="PF07690">
    <property type="entry name" value="MFS_1"/>
    <property type="match status" value="1"/>
</dbReference>
<feature type="transmembrane region" description="Helical" evidence="6">
    <location>
        <begin position="355"/>
        <end position="374"/>
    </location>
</feature>
<protein>
    <submittedName>
        <fullName evidence="8">Permease</fullName>
    </submittedName>
</protein>
<dbReference type="GO" id="GO:0022857">
    <property type="term" value="F:transmembrane transporter activity"/>
    <property type="evidence" value="ECO:0007669"/>
    <property type="project" value="InterPro"/>
</dbReference>
<dbReference type="EMBL" id="CP015579">
    <property type="protein sequence ID" value="ARU96182.1"/>
    <property type="molecule type" value="Genomic_DNA"/>
</dbReference>
<proteinExistence type="predicted"/>
<keyword evidence="5 6" id="KW-0472">Membrane</keyword>
<evidence type="ECO:0000256" key="6">
    <source>
        <dbReference type="SAM" id="Phobius"/>
    </source>
</evidence>
<evidence type="ECO:0000256" key="3">
    <source>
        <dbReference type="ARBA" id="ARBA00022692"/>
    </source>
</evidence>
<organism evidence="8 11">
    <name type="scientific">Tatumella citrea</name>
    <name type="common">Pantoea citrea</name>
    <dbReference type="NCBI Taxonomy" id="53336"/>
    <lineage>
        <taxon>Bacteria</taxon>
        <taxon>Pseudomonadati</taxon>
        <taxon>Pseudomonadota</taxon>
        <taxon>Gammaproteobacteria</taxon>
        <taxon>Enterobacterales</taxon>
        <taxon>Erwiniaceae</taxon>
        <taxon>Tatumella</taxon>
    </lineage>
</organism>
<evidence type="ECO:0000259" key="7">
    <source>
        <dbReference type="PROSITE" id="PS50850"/>
    </source>
</evidence>
<sequence>MKTSTISAAGGFTLMAVAGLTIMVGCILVPGLPEIAAAMGVSHAAGWLITLPSLGVVLAGPLAGKIIDRCGARTALQSGLFIYGLFGIAGMFCHGLPLVVIDRLILGGATAVVMSSGTALLAAFYHGQTRLTMIARQGMAIEFGGVIFLFISGLLAVQDWRWPFILYLLSWIMLVMVRYLVPVPVEQVSAESPEETTHGTRAPSLRGVLFAALMSMICFFTAVIMIPKQFYQAGISASDTGYFLSMVSLVAVGAAALMPAVVKKITEPATLWLAFLCYAAAFALFALTVSLSGVILAGVLLGGGFGLSVPLVNHMTVSRSNQSNRGRRLASLSMALFSGQFLASFMAMLPGDSSITFAVTSGFSILVMVVLILMRKTLA</sequence>
<keyword evidence="3 6" id="KW-0812">Transmembrane</keyword>
<feature type="transmembrane region" description="Helical" evidence="6">
    <location>
        <begin position="105"/>
        <end position="127"/>
    </location>
</feature>
<evidence type="ECO:0000256" key="4">
    <source>
        <dbReference type="ARBA" id="ARBA00022989"/>
    </source>
</evidence>
<dbReference type="KEGG" id="tci:A7K98_12580"/>
<evidence type="ECO:0000313" key="11">
    <source>
        <dbReference type="Proteomes" id="UP000195814"/>
    </source>
</evidence>
<dbReference type="OrthoDB" id="8708623at2"/>
<dbReference type="CDD" id="cd17473">
    <property type="entry name" value="MFS_arabinose_efflux_permease_like"/>
    <property type="match status" value="1"/>
</dbReference>
<dbReference type="RefSeq" id="WP_087490496.1">
    <property type="nucleotide sequence ID" value="NZ_CP015579.1"/>
</dbReference>